<dbReference type="STRING" id="857265.WG78_17040"/>
<dbReference type="PANTHER" id="PTHR34310">
    <property type="entry name" value="DUF427 DOMAIN PROTEIN (AFU_ORTHOLOGUE AFUA_3G02220)"/>
    <property type="match status" value="1"/>
</dbReference>
<reference evidence="2 3" key="1">
    <citation type="submission" date="2015-07" db="EMBL/GenBank/DDBJ databases">
        <title>Draft genome sequence of the Amantichitinum ursilacus IGB-41, a new chitin-degrading bacterium.</title>
        <authorList>
            <person name="Kirstahler P."/>
            <person name="Guenther M."/>
            <person name="Grumaz C."/>
            <person name="Rupp S."/>
            <person name="Zibek S."/>
            <person name="Sohn K."/>
        </authorList>
    </citation>
    <scope>NUCLEOTIDE SEQUENCE [LARGE SCALE GENOMIC DNA]</scope>
    <source>
        <strain evidence="2 3">IGB-41</strain>
    </source>
</reference>
<gene>
    <name evidence="2" type="ORF">WG78_17040</name>
</gene>
<organism evidence="2 3">
    <name type="scientific">Amantichitinum ursilacus</name>
    <dbReference type="NCBI Taxonomy" id="857265"/>
    <lineage>
        <taxon>Bacteria</taxon>
        <taxon>Pseudomonadati</taxon>
        <taxon>Pseudomonadota</taxon>
        <taxon>Betaproteobacteria</taxon>
        <taxon>Neisseriales</taxon>
        <taxon>Chitinibacteraceae</taxon>
        <taxon>Amantichitinum</taxon>
    </lineage>
</organism>
<comment type="caution">
    <text evidence="2">The sequence shown here is derived from an EMBL/GenBank/DDBJ whole genome shotgun (WGS) entry which is preliminary data.</text>
</comment>
<dbReference type="Gene3D" id="2.170.150.40">
    <property type="entry name" value="Domain of unknown function (DUF427)"/>
    <property type="match status" value="1"/>
</dbReference>
<dbReference type="InterPro" id="IPR038694">
    <property type="entry name" value="DUF427_sf"/>
</dbReference>
<dbReference type="InterPro" id="IPR007361">
    <property type="entry name" value="DUF427"/>
</dbReference>
<dbReference type="Pfam" id="PF04248">
    <property type="entry name" value="NTP_transf_9"/>
    <property type="match status" value="1"/>
</dbReference>
<dbReference type="OrthoDB" id="4565346at2"/>
<evidence type="ECO:0000259" key="1">
    <source>
        <dbReference type="Pfam" id="PF04248"/>
    </source>
</evidence>
<dbReference type="AlphaFoldDB" id="A0A0N1JS21"/>
<evidence type="ECO:0000313" key="2">
    <source>
        <dbReference type="EMBL" id="KPC50531.1"/>
    </source>
</evidence>
<feature type="domain" description="DUF427" evidence="1">
    <location>
        <begin position="25"/>
        <end position="116"/>
    </location>
</feature>
<sequence>MTDRAIKTPGPDHPIHITQSADHIVVEVAGKIIADTRRALVLQEASYPPVYYIPRADVDVGALQRTDHHTYCPYKGDCSYYSIPAGGGRAVNAIWTYETPYPAVAAIQSHMAFYPDRVDRFNVQPA</sequence>
<dbReference type="RefSeq" id="WP_053939015.1">
    <property type="nucleotide sequence ID" value="NZ_LAQT01000028.1"/>
</dbReference>
<protein>
    <recommendedName>
        <fullName evidence="1">DUF427 domain-containing protein</fullName>
    </recommendedName>
</protein>
<keyword evidence="3" id="KW-1185">Reference proteome</keyword>
<dbReference type="Proteomes" id="UP000037939">
    <property type="component" value="Unassembled WGS sequence"/>
</dbReference>
<accession>A0A0N1JS21</accession>
<evidence type="ECO:0000313" key="3">
    <source>
        <dbReference type="Proteomes" id="UP000037939"/>
    </source>
</evidence>
<name>A0A0N1JS21_9NEIS</name>
<dbReference type="PANTHER" id="PTHR34310:SF9">
    <property type="entry name" value="BLR5716 PROTEIN"/>
    <property type="match status" value="1"/>
</dbReference>
<dbReference type="PATRIC" id="fig|857265.3.peg.3494"/>
<proteinExistence type="predicted"/>
<dbReference type="EMBL" id="LAQT01000028">
    <property type="protein sequence ID" value="KPC50531.1"/>
    <property type="molecule type" value="Genomic_DNA"/>
</dbReference>